<comment type="caution">
    <text evidence="3">The sequence shown here is derived from an EMBL/GenBank/DDBJ whole genome shotgun (WGS) entry which is preliminary data.</text>
</comment>
<protein>
    <submittedName>
        <fullName evidence="3">S4 RNA-binding domain-containing protein</fullName>
    </submittedName>
</protein>
<feature type="region of interest" description="Disordered" evidence="1">
    <location>
        <begin position="70"/>
        <end position="104"/>
    </location>
</feature>
<dbReference type="PANTHER" id="PTHR13633">
    <property type="entry name" value="MITOCHONDRIAL TRANSCRIPTION RESCUE FACTOR 1"/>
    <property type="match status" value="1"/>
</dbReference>
<dbReference type="SUPFAM" id="SSF55174">
    <property type="entry name" value="Alpha-L RNA-binding motif"/>
    <property type="match status" value="1"/>
</dbReference>
<dbReference type="PANTHER" id="PTHR13633:SF3">
    <property type="entry name" value="MITOCHONDRIAL TRANSCRIPTION RESCUE FACTOR 1"/>
    <property type="match status" value="1"/>
</dbReference>
<keyword evidence="4" id="KW-1185">Reference proteome</keyword>
<dbReference type="EMBL" id="BPLQ01002271">
    <property type="protein sequence ID" value="GIX90728.1"/>
    <property type="molecule type" value="Genomic_DNA"/>
</dbReference>
<dbReference type="Pfam" id="PF25818">
    <property type="entry name" value="MTRES1_C"/>
    <property type="match status" value="1"/>
</dbReference>
<evidence type="ECO:0000256" key="1">
    <source>
        <dbReference type="SAM" id="MobiDB-lite"/>
    </source>
</evidence>
<dbReference type="GO" id="GO:0005739">
    <property type="term" value="C:mitochondrion"/>
    <property type="evidence" value="ECO:0007669"/>
    <property type="project" value="TreeGrafter"/>
</dbReference>
<dbReference type="AlphaFoldDB" id="A0AAV4P2E8"/>
<gene>
    <name evidence="3" type="primary">AVEN_22412_1</name>
    <name evidence="3" type="ORF">CDAR_378151</name>
</gene>
<evidence type="ECO:0000313" key="4">
    <source>
        <dbReference type="Proteomes" id="UP001054837"/>
    </source>
</evidence>
<sequence>MFSLNLQNSLRTTFFVRHYSRISSAIQYHKQFLKTKKPTSENFTPVLAKITPLLSHANFSIVSQRYAKKKKTAKQRQEEEEESDEEDEDFESVESDDLGDATNSVTKTLPSLRLDNVIKAGLGITKKKVEKEFYQNRVRLNGEKILKKALNFISCEYFLWNQKANNDHEDASPTK</sequence>
<feature type="compositionally biased region" description="Acidic residues" evidence="1">
    <location>
        <begin position="78"/>
        <end position="99"/>
    </location>
</feature>
<accession>A0AAV4P2E8</accession>
<evidence type="ECO:0000259" key="2">
    <source>
        <dbReference type="Pfam" id="PF25818"/>
    </source>
</evidence>
<proteinExistence type="predicted"/>
<dbReference type="GO" id="GO:0003723">
    <property type="term" value="F:RNA binding"/>
    <property type="evidence" value="ECO:0007669"/>
    <property type="project" value="TreeGrafter"/>
</dbReference>
<dbReference type="Proteomes" id="UP001054837">
    <property type="component" value="Unassembled WGS sequence"/>
</dbReference>
<dbReference type="InterPro" id="IPR057896">
    <property type="entry name" value="MTRES1_C"/>
</dbReference>
<reference evidence="3 4" key="1">
    <citation type="submission" date="2021-06" db="EMBL/GenBank/DDBJ databases">
        <title>Caerostris darwini draft genome.</title>
        <authorList>
            <person name="Kono N."/>
            <person name="Arakawa K."/>
        </authorList>
    </citation>
    <scope>NUCLEOTIDE SEQUENCE [LARGE SCALE GENOMIC DNA]</scope>
</reference>
<name>A0AAV4P2E8_9ARAC</name>
<feature type="domain" description="Mitochondrial transcription rescue factor 1 C-terminal" evidence="2">
    <location>
        <begin position="106"/>
        <end position="149"/>
    </location>
</feature>
<dbReference type="GO" id="GO:1903108">
    <property type="term" value="P:regulation of mitochondrial transcription"/>
    <property type="evidence" value="ECO:0007669"/>
    <property type="project" value="TreeGrafter"/>
</dbReference>
<organism evidence="3 4">
    <name type="scientific">Caerostris darwini</name>
    <dbReference type="NCBI Taxonomy" id="1538125"/>
    <lineage>
        <taxon>Eukaryota</taxon>
        <taxon>Metazoa</taxon>
        <taxon>Ecdysozoa</taxon>
        <taxon>Arthropoda</taxon>
        <taxon>Chelicerata</taxon>
        <taxon>Arachnida</taxon>
        <taxon>Araneae</taxon>
        <taxon>Araneomorphae</taxon>
        <taxon>Entelegynae</taxon>
        <taxon>Araneoidea</taxon>
        <taxon>Araneidae</taxon>
        <taxon>Caerostris</taxon>
    </lineage>
</organism>
<evidence type="ECO:0000313" key="3">
    <source>
        <dbReference type="EMBL" id="GIX90728.1"/>
    </source>
</evidence>